<protein>
    <submittedName>
        <fullName evidence="4">Glutamine-binding periplasmic protein</fullName>
    </submittedName>
</protein>
<sequence length="299" mass="31489">MRTSRALTALIAALALGLSGCVTNEEPGTPEGWVPITPPASPEVEALVPAEVRESGELVIGSNPPFPPFEFKDSSGNIIGVEMDLARAVASAMGLELRIIQQDFSKILPAVDAGTIDMGATGFTDTPQRRENYDFVNTLYAGIQWAQLTDGEAIDPERPCGLTVAVQRTTVSETDDLRPKNERCLENGEKPIEILAYDTSDSAATALVVGRADALSADSPVTAWAIEKAGGAITKTGPMVAAAPYGFATPKGSELSAAVAAAMQYLIDTGDYQKILGQWNITDGLLTQATINEEPVSHA</sequence>
<feature type="signal peptide" evidence="2">
    <location>
        <begin position="1"/>
        <end position="24"/>
    </location>
</feature>
<dbReference type="PROSITE" id="PS51257">
    <property type="entry name" value="PROKAR_LIPOPROTEIN"/>
    <property type="match status" value="1"/>
</dbReference>
<dbReference type="SUPFAM" id="SSF53850">
    <property type="entry name" value="Periplasmic binding protein-like II"/>
    <property type="match status" value="1"/>
</dbReference>
<feature type="chain" id="PRO_5006184601" evidence="2">
    <location>
        <begin position="25"/>
        <end position="299"/>
    </location>
</feature>
<dbReference type="CDD" id="cd01004">
    <property type="entry name" value="PBP2_MidA_like"/>
    <property type="match status" value="1"/>
</dbReference>
<evidence type="ECO:0000313" key="5">
    <source>
        <dbReference type="Proteomes" id="UP000050488"/>
    </source>
</evidence>
<dbReference type="SMART" id="SM00062">
    <property type="entry name" value="PBPb"/>
    <property type="match status" value="1"/>
</dbReference>
<organism evidence="4 5">
    <name type="scientific">Corynebacterium lowii</name>
    <dbReference type="NCBI Taxonomy" id="1544413"/>
    <lineage>
        <taxon>Bacteria</taxon>
        <taxon>Bacillati</taxon>
        <taxon>Actinomycetota</taxon>
        <taxon>Actinomycetes</taxon>
        <taxon>Mycobacteriales</taxon>
        <taxon>Corynebacteriaceae</taxon>
        <taxon>Corynebacterium</taxon>
    </lineage>
</organism>
<dbReference type="OrthoDB" id="9762169at2"/>
<dbReference type="Proteomes" id="UP000050488">
    <property type="component" value="Unassembled WGS sequence"/>
</dbReference>
<evidence type="ECO:0000313" key="4">
    <source>
        <dbReference type="EMBL" id="KQB86446.1"/>
    </source>
</evidence>
<keyword evidence="1 2" id="KW-0732">Signal</keyword>
<dbReference type="InterPro" id="IPR001638">
    <property type="entry name" value="Solute-binding_3/MltF_N"/>
</dbReference>
<dbReference type="Gene3D" id="3.40.190.10">
    <property type="entry name" value="Periplasmic binding protein-like II"/>
    <property type="match status" value="2"/>
</dbReference>
<feature type="domain" description="Solute-binding protein family 3/N-terminal" evidence="3">
    <location>
        <begin position="57"/>
        <end position="283"/>
    </location>
</feature>
<dbReference type="PANTHER" id="PTHR35936">
    <property type="entry name" value="MEMBRANE-BOUND LYTIC MUREIN TRANSGLYCOSYLASE F"/>
    <property type="match status" value="1"/>
</dbReference>
<name>A0A0Q0UEV8_9CORY</name>
<proteinExistence type="predicted"/>
<comment type="caution">
    <text evidence="4">The sequence shown here is derived from an EMBL/GenBank/DDBJ whole genome shotgun (WGS) entry which is preliminary data.</text>
</comment>
<keyword evidence="5" id="KW-1185">Reference proteome</keyword>
<dbReference type="Pfam" id="PF00497">
    <property type="entry name" value="SBP_bac_3"/>
    <property type="match status" value="1"/>
</dbReference>
<evidence type="ECO:0000256" key="2">
    <source>
        <dbReference type="SAM" id="SignalP"/>
    </source>
</evidence>
<dbReference type="AlphaFoldDB" id="A0A0Q0UEV8"/>
<dbReference type="EMBL" id="LKEV01000003">
    <property type="protein sequence ID" value="KQB86446.1"/>
    <property type="molecule type" value="Genomic_DNA"/>
</dbReference>
<gene>
    <name evidence="4" type="primary">glnH_1</name>
    <name evidence="4" type="ORF">Clow_01369</name>
</gene>
<dbReference type="RefSeq" id="WP_055177958.1">
    <property type="nucleotide sequence ID" value="NZ_JAUSQY010000001.1"/>
</dbReference>
<accession>A0A0Q0UEV8</accession>
<evidence type="ECO:0000259" key="3">
    <source>
        <dbReference type="SMART" id="SM00062"/>
    </source>
</evidence>
<dbReference type="PATRIC" id="fig|1544413.3.peg.1373"/>
<dbReference type="STRING" id="1544413.Clow_01369"/>
<evidence type="ECO:0000256" key="1">
    <source>
        <dbReference type="ARBA" id="ARBA00022729"/>
    </source>
</evidence>
<reference evidence="4 5" key="1">
    <citation type="submission" date="2015-10" db="EMBL/GenBank/DDBJ databases">
        <title>Corynebacteirum lowii and Corynebacterium oculi species nova, derived from human clinical disease and and emended description of Corynebacterium mastiditis.</title>
        <authorList>
            <person name="Bernard K."/>
            <person name="Pacheco A.L."/>
            <person name="Mcdougall C."/>
            <person name="Burtx T."/>
            <person name="Weibe D."/>
            <person name="Tyler S."/>
            <person name="Olson A.B."/>
            <person name="Cnockaert M."/>
            <person name="Eguchi H."/>
            <person name="Kuwahara T."/>
            <person name="Nakayama-Imaohji H."/>
            <person name="Boudewijins M."/>
            <person name="Van Hoecke F."/>
            <person name="Bernier A.-M."/>
            <person name="Vandamme P."/>
        </authorList>
    </citation>
    <scope>NUCLEOTIDE SEQUENCE [LARGE SCALE GENOMIC DNA]</scope>
    <source>
        <strain evidence="4 5">NML 130206</strain>
    </source>
</reference>
<dbReference type="PANTHER" id="PTHR35936:SF17">
    <property type="entry name" value="ARGININE-BINDING EXTRACELLULAR PROTEIN ARTP"/>
    <property type="match status" value="1"/>
</dbReference>